<dbReference type="HAMAP" id="MF_00244">
    <property type="entry name" value="NaMN_adenylyltr"/>
    <property type="match status" value="1"/>
</dbReference>
<feature type="domain" description="Cytidyltransferase-like" evidence="9">
    <location>
        <begin position="6"/>
        <end position="175"/>
    </location>
</feature>
<reference evidence="10 11" key="1">
    <citation type="submission" date="2020-10" db="EMBL/GenBank/DDBJ databases">
        <title>ChiBAC.</title>
        <authorList>
            <person name="Zenner C."/>
            <person name="Hitch T.C.A."/>
            <person name="Clavel T."/>
        </authorList>
    </citation>
    <scope>NUCLEOTIDE SEQUENCE [LARGE SCALE GENOMIC DNA]</scope>
    <source>
        <strain evidence="10 11">DSM 108706</strain>
    </source>
</reference>
<dbReference type="EMBL" id="JADCKA010000007">
    <property type="protein sequence ID" value="MBE5035651.1"/>
    <property type="molecule type" value="Genomic_DNA"/>
</dbReference>
<dbReference type="RefSeq" id="WP_226385299.1">
    <property type="nucleotide sequence ID" value="NZ_JADCKA010000007.1"/>
</dbReference>
<evidence type="ECO:0000313" key="11">
    <source>
        <dbReference type="Proteomes" id="UP001516588"/>
    </source>
</evidence>
<comment type="catalytic activity">
    <reaction evidence="7 8">
        <text>nicotinate beta-D-ribonucleotide + ATP + H(+) = deamido-NAD(+) + diphosphate</text>
        <dbReference type="Rhea" id="RHEA:22860"/>
        <dbReference type="ChEBI" id="CHEBI:15378"/>
        <dbReference type="ChEBI" id="CHEBI:30616"/>
        <dbReference type="ChEBI" id="CHEBI:33019"/>
        <dbReference type="ChEBI" id="CHEBI:57502"/>
        <dbReference type="ChEBI" id="CHEBI:58437"/>
        <dbReference type="EC" id="2.7.7.18"/>
    </reaction>
</comment>
<evidence type="ECO:0000256" key="3">
    <source>
        <dbReference type="ARBA" id="ARBA00022679"/>
    </source>
</evidence>
<accession>A0ABR9QXS0</accession>
<evidence type="ECO:0000256" key="6">
    <source>
        <dbReference type="ARBA" id="ARBA00022840"/>
    </source>
</evidence>
<evidence type="ECO:0000256" key="4">
    <source>
        <dbReference type="ARBA" id="ARBA00022695"/>
    </source>
</evidence>
<protein>
    <recommendedName>
        <fullName evidence="8">Probable nicotinate-nucleotide adenylyltransferase</fullName>
        <ecNumber evidence="8">2.7.7.18</ecNumber>
    </recommendedName>
    <alternativeName>
        <fullName evidence="8">Deamido-NAD(+) diphosphorylase</fullName>
    </alternativeName>
    <alternativeName>
        <fullName evidence="8">Deamido-NAD(+) pyrophosphorylase</fullName>
    </alternativeName>
    <alternativeName>
        <fullName evidence="8">Nicotinate mononucleotide adenylyltransferase</fullName>
        <shortName evidence="8">NaMN adenylyltransferase</shortName>
    </alternativeName>
</protein>
<name>A0ABR9QXS0_9FIRM</name>
<evidence type="ECO:0000256" key="5">
    <source>
        <dbReference type="ARBA" id="ARBA00022741"/>
    </source>
</evidence>
<gene>
    <name evidence="8 10" type="primary">nadD</name>
    <name evidence="10" type="ORF">INF20_05060</name>
</gene>
<dbReference type="NCBIfam" id="NF000840">
    <property type="entry name" value="PRK00071.1-3"/>
    <property type="match status" value="1"/>
</dbReference>
<keyword evidence="8" id="KW-0662">Pyridine nucleotide biosynthesis</keyword>
<dbReference type="Pfam" id="PF01467">
    <property type="entry name" value="CTP_transf_like"/>
    <property type="match status" value="1"/>
</dbReference>
<comment type="function">
    <text evidence="1 8">Catalyzes the reversible adenylation of nicotinate mononucleotide (NaMN) to nicotinic acid adenine dinucleotide (NaAD).</text>
</comment>
<proteinExistence type="inferred from homology"/>
<evidence type="ECO:0000256" key="8">
    <source>
        <dbReference type="HAMAP-Rule" id="MF_00244"/>
    </source>
</evidence>
<dbReference type="PANTHER" id="PTHR39321:SF3">
    <property type="entry name" value="PHOSPHOPANTETHEINE ADENYLYLTRANSFERASE"/>
    <property type="match status" value="1"/>
</dbReference>
<evidence type="ECO:0000256" key="7">
    <source>
        <dbReference type="ARBA" id="ARBA00048721"/>
    </source>
</evidence>
<keyword evidence="3 8" id="KW-0808">Transferase</keyword>
<dbReference type="NCBIfam" id="TIGR00125">
    <property type="entry name" value="cyt_tran_rel"/>
    <property type="match status" value="1"/>
</dbReference>
<dbReference type="CDD" id="cd02165">
    <property type="entry name" value="NMNAT"/>
    <property type="match status" value="1"/>
</dbReference>
<keyword evidence="6 8" id="KW-0067">ATP-binding</keyword>
<evidence type="ECO:0000256" key="1">
    <source>
        <dbReference type="ARBA" id="ARBA00002324"/>
    </source>
</evidence>
<sequence length="202" mass="23277">MKKIGIMGGSFDPCHRGHINLALDAARQANLTKVILMPARVQPFKIDAKTAGNNHRLNMLKAAVENIAELEVSDWEMRQEELSYTYLTMREAKRQAGDETQVFFISGTDSFLEISRWKNSEELISENRFIVGVRPGYREDELEAEIKRLSELYGTEIIKIDNRRFHISSTEIRERLRDGKDISDLVTPGVERYIKENGLYIK</sequence>
<dbReference type="EC" id="2.7.7.18" evidence="8"/>
<comment type="similarity">
    <text evidence="8">Belongs to the NadD family.</text>
</comment>
<comment type="pathway">
    <text evidence="2 8">Cofactor biosynthesis; NAD(+) biosynthesis; deamido-NAD(+) from nicotinate D-ribonucleotide: step 1/1.</text>
</comment>
<evidence type="ECO:0000259" key="9">
    <source>
        <dbReference type="Pfam" id="PF01467"/>
    </source>
</evidence>
<dbReference type="InterPro" id="IPR004821">
    <property type="entry name" value="Cyt_trans-like"/>
</dbReference>
<dbReference type="Proteomes" id="UP001516588">
    <property type="component" value="Unassembled WGS sequence"/>
</dbReference>
<keyword evidence="11" id="KW-1185">Reference proteome</keyword>
<comment type="caution">
    <text evidence="10">The sequence shown here is derived from an EMBL/GenBank/DDBJ whole genome shotgun (WGS) entry which is preliminary data.</text>
</comment>
<keyword evidence="4 8" id="KW-0548">Nucleotidyltransferase</keyword>
<dbReference type="InterPro" id="IPR005248">
    <property type="entry name" value="NadD/NMNAT"/>
</dbReference>
<dbReference type="NCBIfam" id="TIGR00482">
    <property type="entry name" value="nicotinate (nicotinamide) nucleotide adenylyltransferase"/>
    <property type="match status" value="1"/>
</dbReference>
<dbReference type="PANTHER" id="PTHR39321">
    <property type="entry name" value="NICOTINATE-NUCLEOTIDE ADENYLYLTRANSFERASE-RELATED"/>
    <property type="match status" value="1"/>
</dbReference>
<organism evidence="10 11">
    <name type="scientific">Gallibacter intestinalis</name>
    <dbReference type="NCBI Taxonomy" id="2779356"/>
    <lineage>
        <taxon>Bacteria</taxon>
        <taxon>Bacillati</taxon>
        <taxon>Bacillota</taxon>
        <taxon>Clostridia</taxon>
        <taxon>Eubacteriales</taxon>
        <taxon>Eubacteriaceae</taxon>
        <taxon>Gallibacter</taxon>
    </lineage>
</organism>
<dbReference type="GO" id="GO:0016779">
    <property type="term" value="F:nucleotidyltransferase activity"/>
    <property type="evidence" value="ECO:0007669"/>
    <property type="project" value="UniProtKB-KW"/>
</dbReference>
<evidence type="ECO:0000256" key="2">
    <source>
        <dbReference type="ARBA" id="ARBA00005019"/>
    </source>
</evidence>
<evidence type="ECO:0000313" key="10">
    <source>
        <dbReference type="EMBL" id="MBE5035651.1"/>
    </source>
</evidence>
<keyword evidence="8" id="KW-0520">NAD</keyword>
<keyword evidence="5 8" id="KW-0547">Nucleotide-binding</keyword>